<protein>
    <submittedName>
        <fullName evidence="2">Sulfurtransferase</fullName>
    </submittedName>
</protein>
<reference evidence="2 3" key="1">
    <citation type="journal article" date="2008" name="Int. J. Syst. Evol. Microbiol.">
        <title>Description of Roseateles aquatilis sp. nov. and Roseateles terrae sp. nov., in the class Betaproteobacteria, and emended description of the genus Roseateles.</title>
        <authorList>
            <person name="Gomila M."/>
            <person name="Bowien B."/>
            <person name="Falsen E."/>
            <person name="Moore E.R."/>
            <person name="Lalucat J."/>
        </authorList>
    </citation>
    <scope>NUCLEOTIDE SEQUENCE [LARGE SCALE GENOMIC DNA]</scope>
    <source>
        <strain evidence="2 3">CCUG 48205</strain>
    </source>
</reference>
<name>A0A246JHC2_9BURK</name>
<dbReference type="AlphaFoldDB" id="A0A246JHC2"/>
<dbReference type="InterPro" id="IPR052204">
    <property type="entry name" value="PpiC/parvulin_rotamase"/>
</dbReference>
<dbReference type="PROSITE" id="PS50206">
    <property type="entry name" value="RHODANESE_3"/>
    <property type="match status" value="1"/>
</dbReference>
<dbReference type="SMART" id="SM00450">
    <property type="entry name" value="RHOD"/>
    <property type="match status" value="1"/>
</dbReference>
<evidence type="ECO:0000259" key="1">
    <source>
        <dbReference type="PROSITE" id="PS50206"/>
    </source>
</evidence>
<feature type="domain" description="Rhodanese" evidence="1">
    <location>
        <begin position="15"/>
        <end position="111"/>
    </location>
</feature>
<dbReference type="SUPFAM" id="SSF52821">
    <property type="entry name" value="Rhodanese/Cell cycle control phosphatase"/>
    <property type="match status" value="1"/>
</dbReference>
<sequence length="113" mass="12683">MRELDVHQVAALAGGSPRALLLDVREPWEVALARIDVPGLDWRHVPMGQVPQRVEELERDFGLEQPIAVYCHHGVRSLQVVAFLSRQGFDVVYNLAGGIDAWSEEIDPSVPRY</sequence>
<keyword evidence="3" id="KW-1185">Reference proteome</keyword>
<comment type="caution">
    <text evidence="2">The sequence shown here is derived from an EMBL/GenBank/DDBJ whole genome shotgun (WGS) entry which is preliminary data.</text>
</comment>
<accession>A0A246JHC2</accession>
<dbReference type="PANTHER" id="PTHR43629:SF2">
    <property type="entry name" value="RHODANESE-LIKE_PPIC DOMAIN-CONTAINING PROTEIN 12, CHLOROPLASTIC"/>
    <property type="match status" value="1"/>
</dbReference>
<dbReference type="Pfam" id="PF00581">
    <property type="entry name" value="Rhodanese"/>
    <property type="match status" value="1"/>
</dbReference>
<keyword evidence="2" id="KW-0808">Transferase</keyword>
<dbReference type="PANTHER" id="PTHR43629">
    <property type="entry name" value="PEPTIDYL-PROLYL CIS-TRANS ISOMERASE"/>
    <property type="match status" value="1"/>
</dbReference>
<dbReference type="GO" id="GO:0016740">
    <property type="term" value="F:transferase activity"/>
    <property type="evidence" value="ECO:0007669"/>
    <property type="project" value="UniProtKB-KW"/>
</dbReference>
<dbReference type="EMBL" id="NIOF01000002">
    <property type="protein sequence ID" value="OWQ91952.1"/>
    <property type="molecule type" value="Genomic_DNA"/>
</dbReference>
<evidence type="ECO:0000313" key="3">
    <source>
        <dbReference type="Proteomes" id="UP000197468"/>
    </source>
</evidence>
<organism evidence="2 3">
    <name type="scientific">Roseateles aquatilis</name>
    <dbReference type="NCBI Taxonomy" id="431061"/>
    <lineage>
        <taxon>Bacteria</taxon>
        <taxon>Pseudomonadati</taxon>
        <taxon>Pseudomonadota</taxon>
        <taxon>Betaproteobacteria</taxon>
        <taxon>Burkholderiales</taxon>
        <taxon>Sphaerotilaceae</taxon>
        <taxon>Roseateles</taxon>
    </lineage>
</organism>
<dbReference type="InterPro" id="IPR001763">
    <property type="entry name" value="Rhodanese-like_dom"/>
</dbReference>
<dbReference type="OrthoDB" id="9811849at2"/>
<dbReference type="Gene3D" id="3.40.250.10">
    <property type="entry name" value="Rhodanese-like domain"/>
    <property type="match status" value="1"/>
</dbReference>
<dbReference type="InterPro" id="IPR036873">
    <property type="entry name" value="Rhodanese-like_dom_sf"/>
</dbReference>
<gene>
    <name evidence="2" type="ORF">CDN99_06180</name>
</gene>
<dbReference type="RefSeq" id="WP_088383715.1">
    <property type="nucleotide sequence ID" value="NZ_NIOF01000002.1"/>
</dbReference>
<evidence type="ECO:0000313" key="2">
    <source>
        <dbReference type="EMBL" id="OWQ91952.1"/>
    </source>
</evidence>
<dbReference type="Proteomes" id="UP000197468">
    <property type="component" value="Unassembled WGS sequence"/>
</dbReference>
<proteinExistence type="predicted"/>